<dbReference type="InterPro" id="IPR048000">
    <property type="entry name" value="TnsA-like"/>
</dbReference>
<keyword evidence="2" id="KW-1185">Reference proteome</keyword>
<dbReference type="AlphaFoldDB" id="A0A0A0J1U8"/>
<organism evidence="1 2">
    <name type="scientific">Knoellia sinensis KCTC 19936</name>
    <dbReference type="NCBI Taxonomy" id="1385520"/>
    <lineage>
        <taxon>Bacteria</taxon>
        <taxon>Bacillati</taxon>
        <taxon>Actinomycetota</taxon>
        <taxon>Actinomycetes</taxon>
        <taxon>Micrococcales</taxon>
        <taxon>Intrasporangiaceae</taxon>
        <taxon>Knoellia</taxon>
    </lineage>
</organism>
<proteinExistence type="predicted"/>
<comment type="caution">
    <text evidence="1">The sequence shown here is derived from an EMBL/GenBank/DDBJ whole genome shotgun (WGS) entry which is preliminary data.</text>
</comment>
<name>A0A0A0J1U8_9MICO</name>
<evidence type="ECO:0000313" key="2">
    <source>
        <dbReference type="Proteomes" id="UP000030002"/>
    </source>
</evidence>
<dbReference type="eggNOG" id="ENOG5032BF2">
    <property type="taxonomic scope" value="Bacteria"/>
</dbReference>
<dbReference type="Proteomes" id="UP000030002">
    <property type="component" value="Unassembled WGS sequence"/>
</dbReference>
<accession>A0A0A0J1U8</accession>
<evidence type="ECO:0008006" key="3">
    <source>
        <dbReference type="Google" id="ProtNLM"/>
    </source>
</evidence>
<dbReference type="EMBL" id="AVPJ01000014">
    <property type="protein sequence ID" value="KGN31048.1"/>
    <property type="molecule type" value="Genomic_DNA"/>
</dbReference>
<dbReference type="NCBIfam" id="NF033179">
    <property type="entry name" value="TnsA_like_Actin"/>
    <property type="match status" value="1"/>
</dbReference>
<gene>
    <name evidence="1" type="ORF">N802_05430</name>
</gene>
<dbReference type="STRING" id="1385520.N802_05430"/>
<reference evidence="1 2" key="1">
    <citation type="submission" date="2013-08" db="EMBL/GenBank/DDBJ databases">
        <title>The genome sequence of Knoellia sinensis.</title>
        <authorList>
            <person name="Zhu W."/>
            <person name="Wang G."/>
        </authorList>
    </citation>
    <scope>NUCLEOTIDE SEQUENCE [LARGE SCALE GENOMIC DNA]</scope>
    <source>
        <strain evidence="1 2">KCTC 19936</strain>
    </source>
</reference>
<evidence type="ECO:0000313" key="1">
    <source>
        <dbReference type="EMBL" id="KGN31048.1"/>
    </source>
</evidence>
<sequence length="241" mass="26655">MGAHVGSATWSFCVGGARRAPWSWLQGPPPVRELSPVRRTKSGRLSRNIPVQAISLTTDGWLFLESGLEHELMMLLDRLSGTVWLVGQPARLKWEDGVKHVPDLLSVDRDGAVTIWDARHPHRRDETFDVVSSRTAKACAEIGWGYVLFGGFPEVESLNLRWIAGARRPPEWLEPARATLRRVVEGDTTTVGDVLAADDGRGFLTSSMWHLVWTGELTMDLRAPWGRSTAIAWATAEVGAP</sequence>
<protein>
    <recommendedName>
        <fullName evidence="3">TnsA-like heteromeric transposase endonuclease subunit</fullName>
    </recommendedName>
</protein>